<evidence type="ECO:0000259" key="1">
    <source>
        <dbReference type="Pfam" id="PF00903"/>
    </source>
</evidence>
<dbReference type="AlphaFoldDB" id="A0A017STU2"/>
<reference evidence="2 3" key="1">
    <citation type="submission" date="2013-05" db="EMBL/GenBank/DDBJ databases">
        <title>Genome assembly of Chondromyces apiculatus DSM 436.</title>
        <authorList>
            <person name="Sharma G."/>
            <person name="Khatri I."/>
            <person name="Kaur C."/>
            <person name="Mayilraj S."/>
            <person name="Subramanian S."/>
        </authorList>
    </citation>
    <scope>NUCLEOTIDE SEQUENCE [LARGE SCALE GENOMIC DNA]</scope>
    <source>
        <strain evidence="2 3">DSM 436</strain>
    </source>
</reference>
<evidence type="ECO:0000313" key="2">
    <source>
        <dbReference type="EMBL" id="EYF00010.1"/>
    </source>
</evidence>
<dbReference type="InterPro" id="IPR029068">
    <property type="entry name" value="Glyas_Bleomycin-R_OHBP_Dase"/>
</dbReference>
<keyword evidence="3" id="KW-1185">Reference proteome</keyword>
<dbReference type="EMBL" id="ASRX01000146">
    <property type="protein sequence ID" value="EYF00010.1"/>
    <property type="molecule type" value="Genomic_DNA"/>
</dbReference>
<dbReference type="OrthoDB" id="9797663at2"/>
<comment type="caution">
    <text evidence="2">The sequence shown here is derived from an EMBL/GenBank/DDBJ whole genome shotgun (WGS) entry which is preliminary data.</text>
</comment>
<dbReference type="CDD" id="cd06587">
    <property type="entry name" value="VOC"/>
    <property type="match status" value="1"/>
</dbReference>
<name>A0A017STU2_9BACT</name>
<dbReference type="STRING" id="1192034.CAP_1636"/>
<proteinExistence type="predicted"/>
<dbReference type="RefSeq" id="WP_044252533.1">
    <property type="nucleotide sequence ID" value="NZ_ASRX01000146.1"/>
</dbReference>
<dbReference type="Proteomes" id="UP000019678">
    <property type="component" value="Unassembled WGS sequence"/>
</dbReference>
<evidence type="ECO:0000313" key="3">
    <source>
        <dbReference type="Proteomes" id="UP000019678"/>
    </source>
</evidence>
<dbReference type="Gene3D" id="3.10.180.10">
    <property type="entry name" value="2,3-Dihydroxybiphenyl 1,2-Dioxygenase, domain 1"/>
    <property type="match status" value="1"/>
</dbReference>
<dbReference type="Pfam" id="PF00903">
    <property type="entry name" value="Glyoxalase"/>
    <property type="match status" value="1"/>
</dbReference>
<protein>
    <recommendedName>
        <fullName evidence="1">Glyoxalase/fosfomycin resistance/dioxygenase domain-containing protein</fullName>
    </recommendedName>
</protein>
<feature type="domain" description="Glyoxalase/fosfomycin resistance/dioxygenase" evidence="1">
    <location>
        <begin position="44"/>
        <end position="107"/>
    </location>
</feature>
<dbReference type="eggNOG" id="COG0346">
    <property type="taxonomic scope" value="Bacteria"/>
</dbReference>
<organism evidence="2 3">
    <name type="scientific">Chondromyces apiculatus DSM 436</name>
    <dbReference type="NCBI Taxonomy" id="1192034"/>
    <lineage>
        <taxon>Bacteria</taxon>
        <taxon>Pseudomonadati</taxon>
        <taxon>Myxococcota</taxon>
        <taxon>Polyangia</taxon>
        <taxon>Polyangiales</taxon>
        <taxon>Polyangiaceae</taxon>
        <taxon>Chondromyces</taxon>
    </lineage>
</organism>
<dbReference type="SUPFAM" id="SSF54593">
    <property type="entry name" value="Glyoxalase/Bleomycin resistance protein/Dihydroxybiphenyl dioxygenase"/>
    <property type="match status" value="1"/>
</dbReference>
<gene>
    <name evidence="2" type="ORF">CAP_1636</name>
</gene>
<sequence>MTIKNALAGIAVSNFAVAVSWYERVLDRPADTLPMADLAEWKFGEGGWIQVFKDATRAGSSSVTLVVESLDRALEALRAQGVMIGATTSSRYVKTAIVNDPDGNQIVLAEPQGAG</sequence>
<dbReference type="InterPro" id="IPR004360">
    <property type="entry name" value="Glyas_Fos-R_dOase_dom"/>
</dbReference>
<accession>A0A017STU2</accession>